<dbReference type="GO" id="GO:0004553">
    <property type="term" value="F:hydrolase activity, hydrolyzing O-glycosyl compounds"/>
    <property type="evidence" value="ECO:0007669"/>
    <property type="project" value="InterPro"/>
</dbReference>
<dbReference type="PANTHER" id="PTHR37423:SF2">
    <property type="entry name" value="MEMBRANE-BOUND LYTIC MUREIN TRANSGLYCOSYLASE C"/>
    <property type="match status" value="1"/>
</dbReference>
<sequence length="685" mass="73669">MSSVTSVLLRFALLSAAALAAPPASAQSRGDADTLKAALEAQARGEFRPISAMGISGSSTVQKLLVWDRLRRTEYAATFSEFSEFLRTNPDWPGADDLRRRAEGTITDTTPMAARLSFFRALPPLSGIGRFRHAEALMAAGMTNAANTEAKQAWRIGGIGPALENQFLAAFGGILSRDDHVFRMDRLLWQRDLATATRMLPFLAGNDRTLAEARIALQRATAARGSAAAAAAVDANLALGKLGTGFENDPGLVADRSAFLRASGNSLAARQLLARAAIAPGSAGDRNAWMVEVLAAARGAVNDNQNSLAFEIAHNHGGFAFDRPLTSYNAAERDTFTSLEWLAGWTALHKLNRAREAVRHFENFAAAAAFAGTRSRGHYWAGRAAEAAGLTIDANRNLETAARFPLTFYGQLAAERLNRPLTLPAATDPAVPTPERQAFAADDRVAAARLLGMTGDRAKQTLFLKTLADGAKTSAREYLVSELSQQLGRQDYALIASRGELVDGPPAILRFAYPQLPVGGVLTSNWTMIHAITRQESRFDPTAVSRAGARGLMQLMPGTARETAGKMGTSYRPEALTGDPNYNVQLGSTYYLNLVDQWGGNHMLAIASYNAGAGNVRKWIAANGDPRLPSVDAVRWVEDIPFTETRGYVRAVLENAVVYDRLNPTRAGQPSTNTLSAWMGKNRPG</sequence>
<keyword evidence="9" id="KW-1185">Reference proteome</keyword>
<gene>
    <name evidence="7" type="ORF">DFR51_3184</name>
    <name evidence="6" type="ORF">SmB9_30770</name>
</gene>
<dbReference type="InterPro" id="IPR000189">
    <property type="entry name" value="Transglyc_AS"/>
</dbReference>
<evidence type="ECO:0000313" key="7">
    <source>
        <dbReference type="EMBL" id="RKS86478.1"/>
    </source>
</evidence>
<evidence type="ECO:0000313" key="8">
    <source>
        <dbReference type="Proteomes" id="UP000275727"/>
    </source>
</evidence>
<dbReference type="SUPFAM" id="SSF53955">
    <property type="entry name" value="Lysozyme-like"/>
    <property type="match status" value="1"/>
</dbReference>
<dbReference type="InterPro" id="IPR008258">
    <property type="entry name" value="Transglycosylase_SLT_dom_1"/>
</dbReference>
<feature type="chain" id="PRO_5042240015" evidence="4">
    <location>
        <begin position="21"/>
        <end position="685"/>
    </location>
</feature>
<organism evidence="6 8">
    <name type="scientific">Sphingosinicella microcystinivorans</name>
    <dbReference type="NCBI Taxonomy" id="335406"/>
    <lineage>
        <taxon>Bacteria</taxon>
        <taxon>Pseudomonadati</taxon>
        <taxon>Pseudomonadota</taxon>
        <taxon>Alphaproteobacteria</taxon>
        <taxon>Sphingomonadales</taxon>
        <taxon>Sphingosinicellaceae</taxon>
        <taxon>Sphingosinicella</taxon>
    </lineage>
</organism>
<dbReference type="Gene3D" id="1.10.530.10">
    <property type="match status" value="1"/>
</dbReference>
<comment type="similarity">
    <text evidence="1">Belongs to the transglycosylase Slt family.</text>
</comment>
<dbReference type="RefSeq" id="WP_126494864.1">
    <property type="nucleotide sequence ID" value="NZ_AP018711.1"/>
</dbReference>
<dbReference type="KEGG" id="smic:SmB9_30770"/>
<dbReference type="AlphaFoldDB" id="A0AAD1D891"/>
<dbReference type="Pfam" id="PF01464">
    <property type="entry name" value="SLT"/>
    <property type="match status" value="1"/>
</dbReference>
<dbReference type="EMBL" id="AP018711">
    <property type="protein sequence ID" value="BBE35419.1"/>
    <property type="molecule type" value="Genomic_DNA"/>
</dbReference>
<dbReference type="CDD" id="cd13401">
    <property type="entry name" value="Slt70-like"/>
    <property type="match status" value="1"/>
</dbReference>
<dbReference type="GO" id="GO:0000270">
    <property type="term" value="P:peptidoglycan metabolic process"/>
    <property type="evidence" value="ECO:0007669"/>
    <property type="project" value="InterPro"/>
</dbReference>
<name>A0AAD1D891_SPHMI</name>
<keyword evidence="3 4" id="KW-0732">Signal</keyword>
<dbReference type="EMBL" id="RBWX01000010">
    <property type="protein sequence ID" value="RKS86478.1"/>
    <property type="molecule type" value="Genomic_DNA"/>
</dbReference>
<reference evidence="7 9" key="2">
    <citation type="submission" date="2018-10" db="EMBL/GenBank/DDBJ databases">
        <title>Genomic Encyclopedia of Type Strains, Phase IV (KMG-IV): sequencing the most valuable type-strain genomes for metagenomic binning, comparative biology and taxonomic classification.</title>
        <authorList>
            <person name="Goeker M."/>
        </authorList>
    </citation>
    <scope>NUCLEOTIDE SEQUENCE [LARGE SCALE GENOMIC DNA]</scope>
    <source>
        <strain evidence="7 9">DSM 19791</strain>
    </source>
</reference>
<dbReference type="Gene3D" id="1.25.20.10">
    <property type="entry name" value="Bacterial muramidases"/>
    <property type="match status" value="1"/>
</dbReference>
<dbReference type="GO" id="GO:0042597">
    <property type="term" value="C:periplasmic space"/>
    <property type="evidence" value="ECO:0007669"/>
    <property type="project" value="InterPro"/>
</dbReference>
<proteinExistence type="inferred from homology"/>
<dbReference type="Proteomes" id="UP000275727">
    <property type="component" value="Chromosome"/>
</dbReference>
<evidence type="ECO:0000256" key="1">
    <source>
        <dbReference type="ARBA" id="ARBA00007734"/>
    </source>
</evidence>
<evidence type="ECO:0000259" key="5">
    <source>
        <dbReference type="Pfam" id="PF01464"/>
    </source>
</evidence>
<dbReference type="PROSITE" id="PS00922">
    <property type="entry name" value="TRANSGLYCOSYLASE"/>
    <property type="match status" value="1"/>
</dbReference>
<evidence type="ECO:0000256" key="2">
    <source>
        <dbReference type="ARBA" id="ARBA00009387"/>
    </source>
</evidence>
<dbReference type="Proteomes" id="UP000276029">
    <property type="component" value="Unassembled WGS sequence"/>
</dbReference>
<dbReference type="PANTHER" id="PTHR37423">
    <property type="entry name" value="SOLUBLE LYTIC MUREIN TRANSGLYCOSYLASE-RELATED"/>
    <property type="match status" value="1"/>
</dbReference>
<reference evidence="6 8" key="1">
    <citation type="submission" date="2018-06" db="EMBL/GenBank/DDBJ databases">
        <title>Complete Genome Sequence of the Microcystin-Degrading Bacterium Sphingosinicella microcystinivorans Strain B-9.</title>
        <authorList>
            <person name="Jin H."/>
            <person name="Nishizawa T."/>
            <person name="Guo Y."/>
            <person name="Nishizawa A."/>
            <person name="Park H."/>
            <person name="Kato H."/>
            <person name="Tsuji K."/>
            <person name="Harada K."/>
        </authorList>
    </citation>
    <scope>NUCLEOTIDE SEQUENCE [LARGE SCALE GENOMIC DNA]</scope>
    <source>
        <strain evidence="6 8">B9</strain>
    </source>
</reference>
<evidence type="ECO:0000256" key="3">
    <source>
        <dbReference type="ARBA" id="ARBA00022729"/>
    </source>
</evidence>
<protein>
    <submittedName>
        <fullName evidence="6">Lytic transglycosylase</fullName>
    </submittedName>
    <submittedName>
        <fullName evidence="7">Soluble lytic murein transglycosylase</fullName>
    </submittedName>
</protein>
<feature type="domain" description="Transglycosylase SLT" evidence="5">
    <location>
        <begin position="525"/>
        <end position="625"/>
    </location>
</feature>
<dbReference type="GO" id="GO:0008933">
    <property type="term" value="F:peptidoglycan lytic transglycosylase activity"/>
    <property type="evidence" value="ECO:0007669"/>
    <property type="project" value="InterPro"/>
</dbReference>
<feature type="signal peptide" evidence="4">
    <location>
        <begin position="1"/>
        <end position="20"/>
    </location>
</feature>
<evidence type="ECO:0000313" key="9">
    <source>
        <dbReference type="Proteomes" id="UP000276029"/>
    </source>
</evidence>
<dbReference type="InterPro" id="IPR023346">
    <property type="entry name" value="Lysozyme-like_dom_sf"/>
</dbReference>
<comment type="similarity">
    <text evidence="2">Belongs to the virb1 family.</text>
</comment>
<dbReference type="SUPFAM" id="SSF48435">
    <property type="entry name" value="Bacterial muramidases"/>
    <property type="match status" value="1"/>
</dbReference>
<dbReference type="InterPro" id="IPR008939">
    <property type="entry name" value="Lytic_TGlycosylase_superhlx_U"/>
</dbReference>
<accession>A0AAD1D891</accession>
<evidence type="ECO:0000256" key="4">
    <source>
        <dbReference type="SAM" id="SignalP"/>
    </source>
</evidence>
<dbReference type="GO" id="GO:0016020">
    <property type="term" value="C:membrane"/>
    <property type="evidence" value="ECO:0007669"/>
    <property type="project" value="InterPro"/>
</dbReference>
<evidence type="ECO:0000313" key="6">
    <source>
        <dbReference type="EMBL" id="BBE35419.1"/>
    </source>
</evidence>